<comment type="caution">
    <text evidence="1">The sequence shown here is derived from an EMBL/GenBank/DDBJ whole genome shotgun (WGS) entry which is preliminary data.</text>
</comment>
<protein>
    <submittedName>
        <fullName evidence="1">Uncharacterized protein</fullName>
    </submittedName>
</protein>
<dbReference type="Proteomes" id="UP001239111">
    <property type="component" value="Chromosome 3"/>
</dbReference>
<accession>A0ACC2NFG8</accession>
<reference evidence="1" key="1">
    <citation type="submission" date="2023-04" db="EMBL/GenBank/DDBJ databases">
        <title>A chromosome-level genome assembly of the parasitoid wasp Eretmocerus hayati.</title>
        <authorList>
            <person name="Zhong Y."/>
            <person name="Liu S."/>
            <person name="Liu Y."/>
        </authorList>
    </citation>
    <scope>NUCLEOTIDE SEQUENCE</scope>
    <source>
        <strain evidence="1">ZJU_SS_LIU_2023</strain>
    </source>
</reference>
<dbReference type="EMBL" id="CM056743">
    <property type="protein sequence ID" value="KAJ8669847.1"/>
    <property type="molecule type" value="Genomic_DNA"/>
</dbReference>
<keyword evidence="2" id="KW-1185">Reference proteome</keyword>
<evidence type="ECO:0000313" key="1">
    <source>
        <dbReference type="EMBL" id="KAJ8669847.1"/>
    </source>
</evidence>
<gene>
    <name evidence="1" type="ORF">QAD02_001106</name>
</gene>
<sequence length="475" mass="55315">MRGKWIIFIFIILLLWASVTYFAIFQQSTPPKIDESKYAVDELQRDLRQLLSSNEKLLETLGVELVNNRYHFRNPKIVLNNLNKNEVHSSENKKLIVKDGKIQEVGNQHNDLGLVTEAVPAWESALSLQRTKQNHEVIPVLVISCNRVTVRRCLDQLIKYRPSKEQFPIIVSQDCGHPGTANVIRSYGDAVIPIQQPDQSEIEVPPREKKYKGYFKIARHYKWALDEIFFKFKFNSVIIVEDDLDVSPDFYEYFSGTLPILNADPSLWCVSAWNDNGKPELIDLKNPQLLYRSDFFPGLGWMLTRKLWLELSPKWPKSYWDDWLRRPEQRKNRSCIRPEVSRTRTFGKIGVSNGMFYEKHLQFMKLNEQSVPFSRLNLTYLSKNQYDPVFTEEVYTAKIVTQSELKSNKINSPGPIRIPYYSRESFKAIAKLVGIMDDFKSGVPRTGYQGVVSFFYRGRRTYLAPATKWSGYDPK</sequence>
<proteinExistence type="predicted"/>
<name>A0ACC2NFG8_9HYME</name>
<evidence type="ECO:0000313" key="2">
    <source>
        <dbReference type="Proteomes" id="UP001239111"/>
    </source>
</evidence>
<organism evidence="1 2">
    <name type="scientific">Eretmocerus hayati</name>
    <dbReference type="NCBI Taxonomy" id="131215"/>
    <lineage>
        <taxon>Eukaryota</taxon>
        <taxon>Metazoa</taxon>
        <taxon>Ecdysozoa</taxon>
        <taxon>Arthropoda</taxon>
        <taxon>Hexapoda</taxon>
        <taxon>Insecta</taxon>
        <taxon>Pterygota</taxon>
        <taxon>Neoptera</taxon>
        <taxon>Endopterygota</taxon>
        <taxon>Hymenoptera</taxon>
        <taxon>Apocrita</taxon>
        <taxon>Proctotrupomorpha</taxon>
        <taxon>Chalcidoidea</taxon>
        <taxon>Aphelinidae</taxon>
        <taxon>Aphelininae</taxon>
        <taxon>Eretmocerus</taxon>
    </lineage>
</organism>